<dbReference type="InterPro" id="IPR022712">
    <property type="entry name" value="Beta_Casp"/>
</dbReference>
<feature type="compositionally biased region" description="Basic and acidic residues" evidence="5">
    <location>
        <begin position="550"/>
        <end position="566"/>
    </location>
</feature>
<evidence type="ECO:0000259" key="6">
    <source>
        <dbReference type="SMART" id="SM00849"/>
    </source>
</evidence>
<dbReference type="Pfam" id="PF07521">
    <property type="entry name" value="RMMBL"/>
    <property type="match status" value="1"/>
</dbReference>
<dbReference type="InterPro" id="IPR036866">
    <property type="entry name" value="RibonucZ/Hydroxyglut_hydro"/>
</dbReference>
<dbReference type="Gramene" id="CMQ077CT">
    <property type="protein sequence ID" value="CMQ077CT"/>
    <property type="gene ID" value="CMQ077C"/>
</dbReference>
<dbReference type="SUPFAM" id="SSF56281">
    <property type="entry name" value="Metallo-hydrolase/oxidoreductase"/>
    <property type="match status" value="1"/>
</dbReference>
<dbReference type="InterPro" id="IPR001279">
    <property type="entry name" value="Metallo-B-lactamas"/>
</dbReference>
<dbReference type="OMA" id="QSRHNME"/>
<dbReference type="CDD" id="cd16293">
    <property type="entry name" value="CPSF2-like_MBL-fold"/>
    <property type="match status" value="1"/>
</dbReference>
<keyword evidence="3 4" id="KW-0539">Nucleus</keyword>
<dbReference type="STRING" id="280699.M1VKH3"/>
<dbReference type="InterPro" id="IPR027075">
    <property type="entry name" value="CPSF2"/>
</dbReference>
<feature type="domain" description="Beta-Casp" evidence="7">
    <location>
        <begin position="243"/>
        <end position="369"/>
    </location>
</feature>
<feature type="domain" description="Metallo-beta-lactamase" evidence="6">
    <location>
        <begin position="18"/>
        <end position="231"/>
    </location>
</feature>
<proteinExistence type="inferred from homology"/>
<evidence type="ECO:0000256" key="2">
    <source>
        <dbReference type="ARBA" id="ARBA00022664"/>
    </source>
</evidence>
<dbReference type="InterPro" id="IPR025069">
    <property type="entry name" value="Cpsf2_C"/>
</dbReference>
<dbReference type="GeneID" id="16996492"/>
<dbReference type="Pfam" id="PF10996">
    <property type="entry name" value="Beta-Casp"/>
    <property type="match status" value="1"/>
</dbReference>
<organism evidence="8 9">
    <name type="scientific">Cyanidioschyzon merolae (strain NIES-3377 / 10D)</name>
    <name type="common">Unicellular red alga</name>
    <dbReference type="NCBI Taxonomy" id="280699"/>
    <lineage>
        <taxon>Eukaryota</taxon>
        <taxon>Rhodophyta</taxon>
        <taxon>Bangiophyceae</taxon>
        <taxon>Cyanidiales</taxon>
        <taxon>Cyanidiaceae</taxon>
        <taxon>Cyanidioschyzon</taxon>
    </lineage>
</organism>
<dbReference type="SMART" id="SM00849">
    <property type="entry name" value="Lactamase_B"/>
    <property type="match status" value="1"/>
</dbReference>
<name>M1VKH3_CYAM1</name>
<dbReference type="InterPro" id="IPR035639">
    <property type="entry name" value="CPSF2_MBL"/>
</dbReference>
<evidence type="ECO:0000256" key="3">
    <source>
        <dbReference type="ARBA" id="ARBA00023242"/>
    </source>
</evidence>
<evidence type="ECO:0000256" key="5">
    <source>
        <dbReference type="SAM" id="MobiDB-lite"/>
    </source>
</evidence>
<evidence type="ECO:0000313" key="8">
    <source>
        <dbReference type="EMBL" id="BAM81998.1"/>
    </source>
</evidence>
<dbReference type="GO" id="GO:0005847">
    <property type="term" value="C:mRNA cleavage and polyadenylation specificity factor complex"/>
    <property type="evidence" value="ECO:0007669"/>
    <property type="project" value="InterPro"/>
</dbReference>
<sequence length="884" mass="97876">MASSIRVTPLYGAHTSAPPLCTVLEIDDGVFLLDCGWNDRFDVALLEPLRPVITRGIDAVFLTHPDLAHLGALPYLVGKLGLPASVPIYATTPVQILGQMFLYDAHQHRYYGEDFETFTLDDVDEAFERMRPVKYQQVIELAQNVFATAYPAGHLLGGAIWKFQKESEEIVYCVDVNHRRERLLNGCASTPQLITKPSHLIVGASGVLTAPSQKKETDLWEAVVETLRGGGDVLMPVDSAGRCLELLVAADEFWTAHPDVAALYPVVFAQHVGIHTIEFAKSLIEWMSDAVVSAFDSRRENPFRLRHVQVVHGLDQADALPSPKVVMAPLPSLDYGFSRVLFLQRIAADPRAMVLMSDRLESGTFAFRLAVEKEKLRVREPLTYAERVPLQGEELERWQREQEKARFVGAEVALESAEMPMVAPTAVAEKLRGGRVVSSGPLGEALVAGDAAQLHEALGPDFPGVAEDEEEDDVNQRYQALVQAGLLLPHVEPEPPPHDAYGEVIDPARYMIGEDPGDRTIDGDAFEGLAKSADNAFSRHAPDQGEPMDLEPHKTDNIDGFHDERMATAPSPSVSPSVRPERTSADAPGSYHRRDRFRSSAHDNDAAVADSTTSRALETLPTKLVRYVVNDLTIRCAVRNFDMAGLADGRSLRQLIVSMAPQRVIIIHGSERETAALTEYLGKKNFTRLYAPRAREMVDVSSDTSVYRIKLDDSLLRRCFWRRMQDYELAWFDGYIQTDPDGQLRLVSVERQTEQEQQLPEGTESGVDAAWLAAKTTDAASAATALVDGDRTANTTTFALVTERTQVGHLNVFVGDLRLSDLKEIMTKSLMPAEFAGGALCVENDRPPSIVLVRKRQHDLVIEGSLSAEYFDVRDLVYSQYMIL</sequence>
<dbReference type="HOGENOM" id="CLU_002227_3_0_1"/>
<dbReference type="KEGG" id="cme:CYME_CMQ077C"/>
<feature type="compositionally biased region" description="Low complexity" evidence="5">
    <location>
        <begin position="567"/>
        <end position="578"/>
    </location>
</feature>
<dbReference type="SMART" id="SM01027">
    <property type="entry name" value="Beta-Casp"/>
    <property type="match status" value="1"/>
</dbReference>
<dbReference type="Pfam" id="PF13299">
    <property type="entry name" value="CPSF100_C"/>
    <property type="match status" value="1"/>
</dbReference>
<reference evidence="8 9" key="1">
    <citation type="journal article" date="2004" name="Nature">
        <title>Genome sequence of the ultrasmall unicellular red alga Cyanidioschyzon merolae 10D.</title>
        <authorList>
            <person name="Matsuzaki M."/>
            <person name="Misumi O."/>
            <person name="Shin-i T."/>
            <person name="Maruyama S."/>
            <person name="Takahara M."/>
            <person name="Miyagishima S."/>
            <person name="Mori T."/>
            <person name="Nishida K."/>
            <person name="Yagisawa F."/>
            <person name="Nishida K."/>
            <person name="Yoshida Y."/>
            <person name="Nishimura Y."/>
            <person name="Nakao S."/>
            <person name="Kobayashi T."/>
            <person name="Momoyama Y."/>
            <person name="Higashiyama T."/>
            <person name="Minoda A."/>
            <person name="Sano M."/>
            <person name="Nomoto H."/>
            <person name="Oishi K."/>
            <person name="Hayashi H."/>
            <person name="Ohta F."/>
            <person name="Nishizaka S."/>
            <person name="Haga S."/>
            <person name="Miura S."/>
            <person name="Morishita T."/>
            <person name="Kabeya Y."/>
            <person name="Terasawa K."/>
            <person name="Suzuki Y."/>
            <person name="Ishii Y."/>
            <person name="Asakawa S."/>
            <person name="Takano H."/>
            <person name="Ohta N."/>
            <person name="Kuroiwa H."/>
            <person name="Tanaka K."/>
            <person name="Shimizu N."/>
            <person name="Sugano S."/>
            <person name="Sato N."/>
            <person name="Nozaki H."/>
            <person name="Ogasawara N."/>
            <person name="Kohara Y."/>
            <person name="Kuroiwa T."/>
        </authorList>
    </citation>
    <scope>NUCLEOTIDE SEQUENCE [LARGE SCALE GENOMIC DNA]</scope>
    <source>
        <strain evidence="8 9">10D</strain>
    </source>
</reference>
<dbReference type="AlphaFoldDB" id="M1VKH3"/>
<dbReference type="OrthoDB" id="64353at2759"/>
<comment type="similarity">
    <text evidence="4">Belongs to the metallo-beta-lactamase superfamily. RNA-metabolizing metallo-beta-lactamase-like family. CPSF2/YSH1 subfamily.</text>
</comment>
<dbReference type="InterPro" id="IPR011108">
    <property type="entry name" value="RMMBL"/>
</dbReference>
<dbReference type="eggNOG" id="KOG1135">
    <property type="taxonomic scope" value="Eukaryota"/>
</dbReference>
<keyword evidence="4" id="KW-0694">RNA-binding</keyword>
<reference evidence="8 9" key="2">
    <citation type="journal article" date="2007" name="BMC Biol.">
        <title>A 100%-complete sequence reveals unusually simple genomic features in the hot-spring red alga Cyanidioschyzon merolae.</title>
        <authorList>
            <person name="Nozaki H."/>
            <person name="Takano H."/>
            <person name="Misumi O."/>
            <person name="Terasawa K."/>
            <person name="Matsuzaki M."/>
            <person name="Maruyama S."/>
            <person name="Nishida K."/>
            <person name="Yagisawa F."/>
            <person name="Yoshida Y."/>
            <person name="Fujiwara T."/>
            <person name="Takio S."/>
            <person name="Tamura K."/>
            <person name="Chung S.J."/>
            <person name="Nakamura S."/>
            <person name="Kuroiwa H."/>
            <person name="Tanaka K."/>
            <person name="Sato N."/>
            <person name="Kuroiwa T."/>
        </authorList>
    </citation>
    <scope>NUCLEOTIDE SEQUENCE [LARGE SCALE GENOMIC DNA]</scope>
    <source>
        <strain evidence="8 9">10D</strain>
    </source>
</reference>
<dbReference type="Gene3D" id="3.60.15.10">
    <property type="entry name" value="Ribonuclease Z/Hydroxyacylglutathione hydrolase-like"/>
    <property type="match status" value="1"/>
</dbReference>
<dbReference type="RefSeq" id="XP_005538034.1">
    <property type="nucleotide sequence ID" value="XM_005537977.1"/>
</dbReference>
<gene>
    <name evidence="8" type="ORF">CYME_CMQ077C</name>
</gene>
<keyword evidence="9" id="KW-1185">Reference proteome</keyword>
<evidence type="ECO:0000313" key="9">
    <source>
        <dbReference type="Proteomes" id="UP000007014"/>
    </source>
</evidence>
<evidence type="ECO:0000259" key="7">
    <source>
        <dbReference type="SMART" id="SM01027"/>
    </source>
</evidence>
<dbReference type="Proteomes" id="UP000007014">
    <property type="component" value="Chromosome 17"/>
</dbReference>
<dbReference type="PANTHER" id="PTHR45922">
    <property type="entry name" value="CLEAVAGE AND POLYADENYLATION SPECIFICITY FACTOR SUBUNIT 2"/>
    <property type="match status" value="1"/>
</dbReference>
<protein>
    <recommendedName>
        <fullName evidence="4">Cleavage and polyadenylation specificity factor subunit 2</fullName>
    </recommendedName>
    <alternativeName>
        <fullName evidence="4">Cleavage and polyadenylation specificity factor 100 kDa subunit</fullName>
    </alternativeName>
</protein>
<dbReference type="EMBL" id="AP006499">
    <property type="protein sequence ID" value="BAM81998.1"/>
    <property type="molecule type" value="Genomic_DNA"/>
</dbReference>
<feature type="region of interest" description="Disordered" evidence="5">
    <location>
        <begin position="537"/>
        <end position="611"/>
    </location>
</feature>
<keyword evidence="2 4" id="KW-0507">mRNA processing</keyword>
<dbReference type="PANTHER" id="PTHR45922:SF1">
    <property type="entry name" value="CLEAVAGE AND POLYADENYLATION SPECIFICITY FACTOR SUBUNIT 2"/>
    <property type="match status" value="1"/>
</dbReference>
<accession>M1VKH3</accession>
<dbReference type="GO" id="GO:0003723">
    <property type="term" value="F:RNA binding"/>
    <property type="evidence" value="ECO:0007669"/>
    <property type="project" value="UniProtKB-KW"/>
</dbReference>
<comment type="subcellular location">
    <subcellularLocation>
        <location evidence="1 4">Nucleus</location>
    </subcellularLocation>
</comment>
<evidence type="ECO:0000256" key="1">
    <source>
        <dbReference type="ARBA" id="ARBA00004123"/>
    </source>
</evidence>
<dbReference type="GO" id="GO:0006398">
    <property type="term" value="P:mRNA 3'-end processing by stem-loop binding and cleavage"/>
    <property type="evidence" value="ECO:0007669"/>
    <property type="project" value="InterPro"/>
</dbReference>
<dbReference type="Pfam" id="PF16661">
    <property type="entry name" value="Lactamase_B_6"/>
    <property type="match status" value="1"/>
</dbReference>
<evidence type="ECO:0000256" key="4">
    <source>
        <dbReference type="RuleBase" id="RU365006"/>
    </source>
</evidence>